<dbReference type="AlphaFoldDB" id="A0AAF0V5R7"/>
<gene>
    <name evidence="2" type="ORF">MTR67_051765</name>
</gene>
<organism evidence="2 3">
    <name type="scientific">Solanum verrucosum</name>
    <dbReference type="NCBI Taxonomy" id="315347"/>
    <lineage>
        <taxon>Eukaryota</taxon>
        <taxon>Viridiplantae</taxon>
        <taxon>Streptophyta</taxon>
        <taxon>Embryophyta</taxon>
        <taxon>Tracheophyta</taxon>
        <taxon>Spermatophyta</taxon>
        <taxon>Magnoliopsida</taxon>
        <taxon>eudicotyledons</taxon>
        <taxon>Gunneridae</taxon>
        <taxon>Pentapetalae</taxon>
        <taxon>asterids</taxon>
        <taxon>lamiids</taxon>
        <taxon>Solanales</taxon>
        <taxon>Solanaceae</taxon>
        <taxon>Solanoideae</taxon>
        <taxon>Solaneae</taxon>
        <taxon>Solanum</taxon>
    </lineage>
</organism>
<dbReference type="SUPFAM" id="SSF56672">
    <property type="entry name" value="DNA/RNA polymerases"/>
    <property type="match status" value="1"/>
</dbReference>
<evidence type="ECO:0008006" key="4">
    <source>
        <dbReference type="Google" id="ProtNLM"/>
    </source>
</evidence>
<proteinExistence type="predicted"/>
<evidence type="ECO:0000313" key="2">
    <source>
        <dbReference type="EMBL" id="WMV58380.1"/>
    </source>
</evidence>
<feature type="compositionally biased region" description="Low complexity" evidence="1">
    <location>
        <begin position="120"/>
        <end position="131"/>
    </location>
</feature>
<dbReference type="InterPro" id="IPR043128">
    <property type="entry name" value="Rev_trsase/Diguanyl_cyclase"/>
</dbReference>
<keyword evidence="3" id="KW-1185">Reference proteome</keyword>
<sequence length="202" mass="22979">MVPVNPYVGMVATRVRDFTRMNLLEPLESKVEEDPREFINEVYKVLIIMGLTPVEKSELASYQHKEEKLKERSKEEIRAKNGDVDISHSRTIRYGRSMFRQSGHHLKGCPLGNDKGNDGGQDSDSGLGSCSPKSENENVDNLRMVLQVLKDHKLFAKFSKYEFSLRSMDFLGHIVSGRGIEVVPKKKDVVKSWPRPLSPSYI</sequence>
<protein>
    <recommendedName>
        <fullName evidence="4">Gag-pol polyprotein</fullName>
    </recommendedName>
</protein>
<dbReference type="EMBL" id="CP133623">
    <property type="protein sequence ID" value="WMV58380.1"/>
    <property type="molecule type" value="Genomic_DNA"/>
</dbReference>
<dbReference type="InterPro" id="IPR043502">
    <property type="entry name" value="DNA/RNA_pol_sf"/>
</dbReference>
<feature type="region of interest" description="Disordered" evidence="1">
    <location>
        <begin position="105"/>
        <end position="135"/>
    </location>
</feature>
<reference evidence="2" key="1">
    <citation type="submission" date="2023-08" db="EMBL/GenBank/DDBJ databases">
        <title>A de novo genome assembly of Solanum verrucosum Schlechtendal, a Mexican diploid species geographically isolated from the other diploid A-genome species in potato relatives.</title>
        <authorList>
            <person name="Hosaka K."/>
        </authorList>
    </citation>
    <scope>NUCLEOTIDE SEQUENCE</scope>
    <source>
        <tissue evidence="2">Young leaves</tissue>
    </source>
</reference>
<dbReference type="Proteomes" id="UP001234989">
    <property type="component" value="Chromosome 12"/>
</dbReference>
<dbReference type="Gene3D" id="3.30.70.270">
    <property type="match status" value="1"/>
</dbReference>
<name>A0AAF0V5R7_SOLVR</name>
<evidence type="ECO:0000256" key="1">
    <source>
        <dbReference type="SAM" id="MobiDB-lite"/>
    </source>
</evidence>
<evidence type="ECO:0000313" key="3">
    <source>
        <dbReference type="Proteomes" id="UP001234989"/>
    </source>
</evidence>
<accession>A0AAF0V5R7</accession>